<dbReference type="NCBIfam" id="NF003807">
    <property type="entry name" value="PRK05395.1-4"/>
    <property type="match status" value="1"/>
</dbReference>
<dbReference type="GO" id="GO:0019631">
    <property type="term" value="P:quinate catabolic process"/>
    <property type="evidence" value="ECO:0007669"/>
    <property type="project" value="TreeGrafter"/>
</dbReference>
<feature type="binding site" evidence="7 9">
    <location>
        <position position="114"/>
    </location>
    <ligand>
        <name>substrate</name>
    </ligand>
</feature>
<feature type="binding site" evidence="7 9">
    <location>
        <position position="77"/>
    </location>
    <ligand>
        <name>substrate</name>
    </ligand>
</feature>
<dbReference type="PANTHER" id="PTHR21272">
    <property type="entry name" value="CATABOLIC 3-DEHYDROQUINASE"/>
    <property type="match status" value="1"/>
</dbReference>
<dbReference type="SUPFAM" id="SSF52304">
    <property type="entry name" value="Type II 3-dehydroquinate dehydratase"/>
    <property type="match status" value="1"/>
</dbReference>
<dbReference type="Proteomes" id="UP000003935">
    <property type="component" value="Chromosome"/>
</dbReference>
<dbReference type="CDD" id="cd00466">
    <property type="entry name" value="DHQase_II"/>
    <property type="match status" value="1"/>
</dbReference>
<dbReference type="Pfam" id="PF01220">
    <property type="entry name" value="DHquinase_II"/>
    <property type="match status" value="1"/>
</dbReference>
<organism evidence="11 12">
    <name type="scientific">Candidatus Carsonella ruddii PC isolate NHV</name>
    <dbReference type="NCBI Taxonomy" id="1202540"/>
    <lineage>
        <taxon>Bacteria</taxon>
        <taxon>Pseudomonadati</taxon>
        <taxon>Pseudomonadota</taxon>
        <taxon>Gammaproteobacteria</taxon>
        <taxon>Oceanospirillales</taxon>
        <taxon>Halomonadaceae</taxon>
        <taxon>Zymobacter group</taxon>
        <taxon>Candidatus Carsonella</taxon>
    </lineage>
</organism>
<evidence type="ECO:0000256" key="5">
    <source>
        <dbReference type="ARBA" id="ARBA00012060"/>
    </source>
</evidence>
<evidence type="ECO:0000256" key="4">
    <source>
        <dbReference type="ARBA" id="ARBA00011193"/>
    </source>
</evidence>
<keyword evidence="7" id="KW-0028">Amino-acid biosynthesis</keyword>
<dbReference type="PIRSF" id="PIRSF001399">
    <property type="entry name" value="DHquinase_II"/>
    <property type="match status" value="1"/>
</dbReference>
<sequence>MLICNKYINILIINGPNINFLKKRELIYSKVSFKKIKKKILNYSKSILNIKFYNSNCEGKIINFIQKNLNYDFLIINPGAYTHYSISLLDCLKIFNGKIIELHISNIYNREFYRKNSLISLNSNVIISGMGEKGYFSAINYILSI</sequence>
<reference evidence="11 12" key="1">
    <citation type="journal article" date="2012" name="Mol. Biol. Evol.">
        <title>Genome reduction and co-evolution between the primary and secondary bacterial symbionts of psyllids.</title>
        <authorList>
            <person name="Sloan D.B."/>
            <person name="Moran N.A."/>
        </authorList>
    </citation>
    <scope>NUCLEOTIDE SEQUENCE [LARGE SCALE GENOMIC DNA]</scope>
    <source>
        <strain evidence="11 12">PC</strain>
    </source>
</reference>
<comment type="pathway">
    <text evidence="2 7">Metabolic intermediate biosynthesis; chorismate biosynthesis; chorismate from D-erythrose 4-phosphate and phosphoenolpyruvate: step 3/7.</text>
</comment>
<evidence type="ECO:0000256" key="8">
    <source>
        <dbReference type="PIRSR" id="PIRSR001399-1"/>
    </source>
</evidence>
<dbReference type="GO" id="GO:0008652">
    <property type="term" value="P:amino acid biosynthetic process"/>
    <property type="evidence" value="ECO:0007669"/>
    <property type="project" value="UniProtKB-KW"/>
</dbReference>
<evidence type="ECO:0000256" key="9">
    <source>
        <dbReference type="PIRSR" id="PIRSR001399-2"/>
    </source>
</evidence>
<proteinExistence type="inferred from homology"/>
<dbReference type="GO" id="GO:0009073">
    <property type="term" value="P:aromatic amino acid family biosynthetic process"/>
    <property type="evidence" value="ECO:0007669"/>
    <property type="project" value="UniProtKB-KW"/>
</dbReference>
<comment type="similarity">
    <text evidence="3 7">Belongs to the type-II 3-dehydroquinase family.</text>
</comment>
<keyword evidence="7" id="KW-0057">Aromatic amino acid biosynthesis</keyword>
<comment type="catalytic activity">
    <reaction evidence="1 7">
        <text>3-dehydroquinate = 3-dehydroshikimate + H2O</text>
        <dbReference type="Rhea" id="RHEA:21096"/>
        <dbReference type="ChEBI" id="CHEBI:15377"/>
        <dbReference type="ChEBI" id="CHEBI:16630"/>
        <dbReference type="ChEBI" id="CHEBI:32364"/>
        <dbReference type="EC" id="4.2.1.10"/>
    </reaction>
</comment>
<evidence type="ECO:0000256" key="3">
    <source>
        <dbReference type="ARBA" id="ARBA00011037"/>
    </source>
</evidence>
<name>J3Z1U9_CARRU</name>
<feature type="binding site" evidence="7 9">
    <location>
        <begin position="104"/>
        <end position="105"/>
    </location>
    <ligand>
        <name>substrate</name>
    </ligand>
</feature>
<evidence type="ECO:0000256" key="7">
    <source>
        <dbReference type="HAMAP-Rule" id="MF_00169"/>
    </source>
</evidence>
<accession>J3Z1U9</accession>
<gene>
    <name evidence="11" type="primary">aroD</name>
    <name evidence="7" type="synonym">aroQ</name>
    <name evidence="11" type="ORF">A357_012</name>
</gene>
<evidence type="ECO:0000256" key="10">
    <source>
        <dbReference type="PIRSR" id="PIRSR001399-3"/>
    </source>
</evidence>
<dbReference type="UniPathway" id="UPA00053">
    <property type="reaction ID" value="UER00086"/>
</dbReference>
<dbReference type="AlphaFoldDB" id="J3Z1U9"/>
<feature type="active site" description="Proton acceptor" evidence="7 8">
    <location>
        <position position="28"/>
    </location>
</feature>
<feature type="binding site" evidence="7 9">
    <location>
        <position position="83"/>
    </location>
    <ligand>
        <name>substrate</name>
    </ligand>
</feature>
<dbReference type="EC" id="4.2.1.10" evidence="5 7"/>
<dbReference type="KEGG" id="crv:A357_012"/>
<dbReference type="InterPro" id="IPR036441">
    <property type="entry name" value="DHquinase_II_sf"/>
</dbReference>
<dbReference type="STRING" id="1202540.A357_012"/>
<evidence type="ECO:0000313" key="11">
    <source>
        <dbReference type="EMBL" id="AFP84239.1"/>
    </source>
</evidence>
<dbReference type="EMBL" id="CP003545">
    <property type="protein sequence ID" value="AFP84239.1"/>
    <property type="molecule type" value="Genomic_DNA"/>
</dbReference>
<evidence type="ECO:0000256" key="6">
    <source>
        <dbReference type="ARBA" id="ARBA00023239"/>
    </source>
</evidence>
<dbReference type="HAMAP" id="MF_00169">
    <property type="entry name" value="AroQ"/>
    <property type="match status" value="1"/>
</dbReference>
<dbReference type="Gene3D" id="3.40.50.9100">
    <property type="entry name" value="Dehydroquinase, class II"/>
    <property type="match status" value="1"/>
</dbReference>
<keyword evidence="6 7" id="KW-0456">Lyase</keyword>
<feature type="active site" description="Proton donor" evidence="7 8">
    <location>
        <position position="103"/>
    </location>
</feature>
<comment type="subunit">
    <text evidence="4 7">Homododecamer.</text>
</comment>
<dbReference type="GO" id="GO:0003855">
    <property type="term" value="F:3-dehydroquinate dehydratase activity"/>
    <property type="evidence" value="ECO:0007669"/>
    <property type="project" value="UniProtKB-UniRule"/>
</dbReference>
<protein>
    <recommendedName>
        <fullName evidence="5 7">3-dehydroquinate dehydratase</fullName>
        <shortName evidence="7">3-dehydroquinase</shortName>
        <ecNumber evidence="5 7">4.2.1.10</ecNumber>
    </recommendedName>
    <alternativeName>
        <fullName evidence="7">Type II DHQase</fullName>
    </alternativeName>
</protein>
<dbReference type="PATRIC" id="fig|1202540.3.peg.13"/>
<evidence type="ECO:0000313" key="12">
    <source>
        <dbReference type="Proteomes" id="UP000003935"/>
    </source>
</evidence>
<dbReference type="RefSeq" id="WP_014887538.1">
    <property type="nucleotide sequence ID" value="NC_018418.1"/>
</dbReference>
<comment type="function">
    <text evidence="7">Catalyzes a trans-dehydration via an enolate intermediate.</text>
</comment>
<feature type="site" description="Transition state stabilizer" evidence="7 10">
    <location>
        <position position="24"/>
    </location>
</feature>
<dbReference type="PANTHER" id="PTHR21272:SF3">
    <property type="entry name" value="CATABOLIC 3-DEHYDROQUINASE"/>
    <property type="match status" value="1"/>
</dbReference>
<dbReference type="GO" id="GO:0009423">
    <property type="term" value="P:chorismate biosynthetic process"/>
    <property type="evidence" value="ECO:0007669"/>
    <property type="project" value="UniProtKB-UniRule"/>
</dbReference>
<feature type="binding site" evidence="7 9">
    <location>
        <position position="90"/>
    </location>
    <ligand>
        <name>substrate</name>
    </ligand>
</feature>
<dbReference type="HOGENOM" id="CLU_090968_2_0_6"/>
<dbReference type="InterPro" id="IPR001874">
    <property type="entry name" value="DHquinase_II"/>
</dbReference>
<evidence type="ECO:0000256" key="2">
    <source>
        <dbReference type="ARBA" id="ARBA00004902"/>
    </source>
</evidence>
<evidence type="ECO:0000256" key="1">
    <source>
        <dbReference type="ARBA" id="ARBA00001864"/>
    </source>
</evidence>